<feature type="active site" description="Charge relay system" evidence="5">
    <location>
        <position position="285"/>
    </location>
</feature>
<gene>
    <name evidence="7" type="ORF">O1Q84_20555</name>
</gene>
<dbReference type="InterPro" id="IPR036852">
    <property type="entry name" value="Peptidase_S8/S53_dom_sf"/>
</dbReference>
<organism evidence="7 8">
    <name type="scientific">Vibrio parahaemolyticus</name>
    <dbReference type="NCBI Taxonomy" id="670"/>
    <lineage>
        <taxon>Bacteria</taxon>
        <taxon>Pseudomonadati</taxon>
        <taxon>Pseudomonadota</taxon>
        <taxon>Gammaproteobacteria</taxon>
        <taxon>Vibrionales</taxon>
        <taxon>Vibrionaceae</taxon>
        <taxon>Vibrio</taxon>
    </lineage>
</organism>
<feature type="domain" description="Peptidase S8/S53" evidence="6">
    <location>
        <begin position="250"/>
        <end position="535"/>
    </location>
</feature>
<evidence type="ECO:0000256" key="4">
    <source>
        <dbReference type="ARBA" id="ARBA00022825"/>
    </source>
</evidence>
<protein>
    <submittedName>
        <fullName evidence="7">S8 family peptidase</fullName>
    </submittedName>
</protein>
<feature type="active site" description="Charge relay system" evidence="5">
    <location>
        <position position="484"/>
    </location>
</feature>
<sequence>MSDNSIRHVIFSEVDYFQPPVNTGGSTKLHKEISSDFMDEVVSSIKGLQKELEKSFYKTCIPYMPVVVELETKAVSKSNRPTAIFNETTCPFFGDIGFSRFLIQATPGGLRKLEKKVSTSVGKKTLEAALSSVKSITKFEPRVQVLAEEKSGNYVIRLIRFDDDQVNALIDSNFEEYLSTQGIEWIKSSSSSIRVYRVKLDDTQVHALCDTNVFVQSVSPSKSIVSNESTLEVDADLSLSFEHPEEEIPVVGLVDTGISPSCEALTSWVSGQINIVPDNERNNCHGTFVAGLLTNAKTLNQGIAHFPSCQTKVYSIEAIGNNGGDFYEIIHALECVAEANPHIRVWNLSLGESSSVDLGGISEFGILLDEFQDKFNCLCVVSAGNYDGRELRPWPPQKSFDDRISSPGDSVRAITVGSLAHVDGFVNRGEPSSFSRKGPVSNFVQKPEIAHFGGNLRADGSFDHAFAIKSICPNGYAAHDIGTSFSTPIISSLAANLFHRIGDRATPSLVKGLLVHSANLNNSVSKECREYLGWGVPADIEDLLNVKDYETTLVFDGVAKKSFEVQKLPFPIPQCLRTEDGKVRGEFFITLVYQPELDAKKSFEYCQVDLSVGLGRTDSKGFKSMVPLQSSSPKFEADLTKTGDKWSPIKVYHKAFPKGTDVKNWKLRVALLNRDGYEAEGVEVPFSIILTIRDIDREQPVYNEMSRLMDQYNWEVTDLVVDQRIKL</sequence>
<evidence type="ECO:0000313" key="7">
    <source>
        <dbReference type="EMBL" id="WAT93386.1"/>
    </source>
</evidence>
<evidence type="ECO:0000256" key="1">
    <source>
        <dbReference type="ARBA" id="ARBA00011073"/>
    </source>
</evidence>
<dbReference type="GO" id="GO:0004252">
    <property type="term" value="F:serine-type endopeptidase activity"/>
    <property type="evidence" value="ECO:0007669"/>
    <property type="project" value="UniProtKB-UniRule"/>
</dbReference>
<dbReference type="InterPro" id="IPR050131">
    <property type="entry name" value="Peptidase_S8_subtilisin-like"/>
</dbReference>
<dbReference type="AlphaFoldDB" id="A0AA47L9K8"/>
<dbReference type="RefSeq" id="WP_108653891.1">
    <property type="nucleotide sequence ID" value="NZ_CP034286.1"/>
</dbReference>
<keyword evidence="3 5" id="KW-0378">Hydrolase</keyword>
<keyword evidence="2 5" id="KW-0645">Protease</keyword>
<evidence type="ECO:0000256" key="5">
    <source>
        <dbReference type="PROSITE-ProRule" id="PRU01240"/>
    </source>
</evidence>
<keyword evidence="4 5" id="KW-0720">Serine protease</keyword>
<dbReference type="InterPro" id="IPR034074">
    <property type="entry name" value="Y4bN_pept_dom"/>
</dbReference>
<evidence type="ECO:0000256" key="2">
    <source>
        <dbReference type="ARBA" id="ARBA00022670"/>
    </source>
</evidence>
<accession>A0AA47L9K8</accession>
<dbReference type="Proteomes" id="UP001156560">
    <property type="component" value="Chromosome 2"/>
</dbReference>
<dbReference type="PROSITE" id="PS51892">
    <property type="entry name" value="SUBTILASE"/>
    <property type="match status" value="1"/>
</dbReference>
<dbReference type="CDD" id="cd04847">
    <property type="entry name" value="Peptidases_S8_Subtilisin_like_2"/>
    <property type="match status" value="1"/>
</dbReference>
<dbReference type="PANTHER" id="PTHR43806">
    <property type="entry name" value="PEPTIDASE S8"/>
    <property type="match status" value="1"/>
</dbReference>
<dbReference type="InterPro" id="IPR000209">
    <property type="entry name" value="Peptidase_S8/S53_dom"/>
</dbReference>
<dbReference type="PANTHER" id="PTHR43806:SF11">
    <property type="entry name" value="CEREVISIN-RELATED"/>
    <property type="match status" value="1"/>
</dbReference>
<proteinExistence type="inferred from homology"/>
<reference evidence="7" key="1">
    <citation type="submission" date="2022-12" db="EMBL/GenBank/DDBJ databases">
        <title>Vibrio parahaemolyticus become highly virulent by producing novel Tc toxins.</title>
        <authorList>
            <person name="Yang F."/>
            <person name="You Y."/>
            <person name="Lai Q."/>
            <person name="Xu L."/>
            <person name="Li F."/>
        </authorList>
    </citation>
    <scope>NUCLEOTIDE SEQUENCE</scope>
    <source>
        <strain evidence="7">Vp-HL-202005</strain>
    </source>
</reference>
<evidence type="ECO:0000313" key="8">
    <source>
        <dbReference type="Proteomes" id="UP001156560"/>
    </source>
</evidence>
<dbReference type="Gene3D" id="3.40.50.200">
    <property type="entry name" value="Peptidase S8/S53 domain"/>
    <property type="match status" value="1"/>
</dbReference>
<dbReference type="Pfam" id="PF00082">
    <property type="entry name" value="Peptidase_S8"/>
    <property type="match status" value="1"/>
</dbReference>
<evidence type="ECO:0000256" key="3">
    <source>
        <dbReference type="ARBA" id="ARBA00022801"/>
    </source>
</evidence>
<feature type="active site" description="Charge relay system" evidence="5">
    <location>
        <position position="255"/>
    </location>
</feature>
<dbReference type="SUPFAM" id="SSF52743">
    <property type="entry name" value="Subtilisin-like"/>
    <property type="match status" value="1"/>
</dbReference>
<comment type="similarity">
    <text evidence="1 5">Belongs to the peptidase S8 family.</text>
</comment>
<evidence type="ECO:0000259" key="6">
    <source>
        <dbReference type="Pfam" id="PF00082"/>
    </source>
</evidence>
<dbReference type="GO" id="GO:0006508">
    <property type="term" value="P:proteolysis"/>
    <property type="evidence" value="ECO:0007669"/>
    <property type="project" value="UniProtKB-KW"/>
</dbReference>
<dbReference type="EMBL" id="CP114195">
    <property type="protein sequence ID" value="WAT93386.1"/>
    <property type="molecule type" value="Genomic_DNA"/>
</dbReference>
<name>A0AA47L9K8_VIBPH</name>